<keyword evidence="4" id="KW-1185">Reference proteome</keyword>
<dbReference type="InterPro" id="IPR047057">
    <property type="entry name" value="MerR_fam"/>
</dbReference>
<accession>A0ABY6Z789</accession>
<dbReference type="Gene3D" id="1.10.1660.10">
    <property type="match status" value="1"/>
</dbReference>
<dbReference type="InterPro" id="IPR000551">
    <property type="entry name" value="MerR-type_HTH_dom"/>
</dbReference>
<gene>
    <name evidence="3" type="ORF">NZD86_09885</name>
</gene>
<reference evidence="3" key="1">
    <citation type="submission" date="2022-08" db="EMBL/GenBank/DDBJ databases">
        <title>Alicyclobacillus dauci DSM2870, complete genome.</title>
        <authorList>
            <person name="Wang Q."/>
            <person name="Cai R."/>
            <person name="Wang Z."/>
        </authorList>
    </citation>
    <scope>NUCLEOTIDE SEQUENCE</scope>
    <source>
        <strain evidence="3">DSM 28700</strain>
    </source>
</reference>
<dbReference type="InterPro" id="IPR009061">
    <property type="entry name" value="DNA-bd_dom_put_sf"/>
</dbReference>
<name>A0ABY6Z789_9BACL</name>
<sequence length="273" mass="31605">MSHKFYHTGEFARKASVSVRTLRYYDQQRLLCPSMYTDSGHRLYTDDDLARLQYILGLKFLGFSLDEIRACLEAADWNTFHELLAQQKTMMLEKRQHLDAIISAISESEKVVQRGSWDWDAIVKVIQVVKMDSKKDWVNQYFTPEQQQKLKELSDMSYSEEGKKSFEGEVWTEEHQKEVDAKYSWLYSELTRLVKAGASPGSPEAQAAAKVQLELIDAFTQGNPERVAGLKKFWENFNQLPDDEKPPIPRPTKEEQALLNQAIAIYRANLMNQ</sequence>
<dbReference type="InterPro" id="IPR012925">
    <property type="entry name" value="TipAS_dom"/>
</dbReference>
<proteinExistence type="predicted"/>
<dbReference type="Pfam" id="PF13411">
    <property type="entry name" value="MerR_1"/>
    <property type="match status" value="1"/>
</dbReference>
<evidence type="ECO:0000313" key="3">
    <source>
        <dbReference type="EMBL" id="WAH38757.1"/>
    </source>
</evidence>
<evidence type="ECO:0000259" key="2">
    <source>
        <dbReference type="PROSITE" id="PS50937"/>
    </source>
</evidence>
<keyword evidence="1" id="KW-0238">DNA-binding</keyword>
<dbReference type="CDD" id="cd01106">
    <property type="entry name" value="HTH_TipAL-Mta"/>
    <property type="match status" value="1"/>
</dbReference>
<dbReference type="RefSeq" id="WP_268046347.1">
    <property type="nucleotide sequence ID" value="NZ_CP104064.1"/>
</dbReference>
<dbReference type="PANTHER" id="PTHR30204:SF96">
    <property type="entry name" value="CHROMOSOME-ANCHORING PROTEIN RACA"/>
    <property type="match status" value="1"/>
</dbReference>
<evidence type="ECO:0000256" key="1">
    <source>
        <dbReference type="ARBA" id="ARBA00023125"/>
    </source>
</evidence>
<dbReference type="PANTHER" id="PTHR30204">
    <property type="entry name" value="REDOX-CYCLING DRUG-SENSING TRANSCRIPTIONAL ACTIVATOR SOXR"/>
    <property type="match status" value="1"/>
</dbReference>
<dbReference type="Pfam" id="PF07739">
    <property type="entry name" value="TipAS"/>
    <property type="match status" value="1"/>
</dbReference>
<dbReference type="PRINTS" id="PR00040">
    <property type="entry name" value="HTHMERR"/>
</dbReference>
<evidence type="ECO:0000313" key="4">
    <source>
        <dbReference type="Proteomes" id="UP001164803"/>
    </source>
</evidence>
<organism evidence="3 4">
    <name type="scientific">Alicyclobacillus dauci</name>
    <dbReference type="NCBI Taxonomy" id="1475485"/>
    <lineage>
        <taxon>Bacteria</taxon>
        <taxon>Bacillati</taxon>
        <taxon>Bacillota</taxon>
        <taxon>Bacilli</taxon>
        <taxon>Bacillales</taxon>
        <taxon>Alicyclobacillaceae</taxon>
        <taxon>Alicyclobacillus</taxon>
    </lineage>
</organism>
<dbReference type="SUPFAM" id="SSF46955">
    <property type="entry name" value="Putative DNA-binding domain"/>
    <property type="match status" value="1"/>
</dbReference>
<protein>
    <submittedName>
        <fullName evidence="3">MerR family transcriptional regulator</fullName>
    </submittedName>
</protein>
<dbReference type="Proteomes" id="UP001164803">
    <property type="component" value="Chromosome"/>
</dbReference>
<dbReference type="PROSITE" id="PS50937">
    <property type="entry name" value="HTH_MERR_2"/>
    <property type="match status" value="1"/>
</dbReference>
<dbReference type="SMART" id="SM00422">
    <property type="entry name" value="HTH_MERR"/>
    <property type="match status" value="1"/>
</dbReference>
<dbReference type="EMBL" id="CP104064">
    <property type="protein sequence ID" value="WAH38757.1"/>
    <property type="molecule type" value="Genomic_DNA"/>
</dbReference>
<feature type="domain" description="HTH merR-type" evidence="2">
    <location>
        <begin position="5"/>
        <end position="74"/>
    </location>
</feature>